<evidence type="ECO:0000256" key="2">
    <source>
        <dbReference type="ARBA" id="ARBA00008974"/>
    </source>
</evidence>
<feature type="transmembrane region" description="Helical" evidence="6">
    <location>
        <begin position="239"/>
        <end position="264"/>
    </location>
</feature>
<gene>
    <name evidence="7" type="ORF">ACFOKA_13105</name>
</gene>
<accession>A0ABV7D7E3</accession>
<dbReference type="EMBL" id="JBHRSL010000010">
    <property type="protein sequence ID" value="MFC3052846.1"/>
    <property type="molecule type" value="Genomic_DNA"/>
</dbReference>
<feature type="transmembrane region" description="Helical" evidence="6">
    <location>
        <begin position="64"/>
        <end position="86"/>
    </location>
</feature>
<dbReference type="Pfam" id="PF02133">
    <property type="entry name" value="Transp_cyt_pur"/>
    <property type="match status" value="1"/>
</dbReference>
<feature type="transmembrane region" description="Helical" evidence="6">
    <location>
        <begin position="203"/>
        <end position="227"/>
    </location>
</feature>
<feature type="transmembrane region" description="Helical" evidence="6">
    <location>
        <begin position="106"/>
        <end position="135"/>
    </location>
</feature>
<dbReference type="RefSeq" id="WP_228073587.1">
    <property type="nucleotide sequence ID" value="NZ_CP061205.1"/>
</dbReference>
<keyword evidence="3 6" id="KW-0812">Transmembrane</keyword>
<evidence type="ECO:0000256" key="3">
    <source>
        <dbReference type="ARBA" id="ARBA00022692"/>
    </source>
</evidence>
<feature type="transmembrane region" description="Helical" evidence="6">
    <location>
        <begin position="34"/>
        <end position="52"/>
    </location>
</feature>
<dbReference type="PANTHER" id="PTHR30569:SF0">
    <property type="entry name" value="CYTOSINE PERMEASE"/>
    <property type="match status" value="1"/>
</dbReference>
<evidence type="ECO:0000256" key="4">
    <source>
        <dbReference type="ARBA" id="ARBA00022989"/>
    </source>
</evidence>
<keyword evidence="4 6" id="KW-1133">Transmembrane helix</keyword>
<feature type="transmembrane region" description="Helical" evidence="6">
    <location>
        <begin position="402"/>
        <end position="423"/>
    </location>
</feature>
<feature type="transmembrane region" description="Helical" evidence="6">
    <location>
        <begin position="141"/>
        <end position="163"/>
    </location>
</feature>
<dbReference type="PANTHER" id="PTHR30569">
    <property type="entry name" value="CYTOSINE TRANSPORTER CODB"/>
    <property type="match status" value="1"/>
</dbReference>
<evidence type="ECO:0000256" key="6">
    <source>
        <dbReference type="SAM" id="Phobius"/>
    </source>
</evidence>
<evidence type="ECO:0000256" key="1">
    <source>
        <dbReference type="ARBA" id="ARBA00004141"/>
    </source>
</evidence>
<feature type="transmembrane region" description="Helical" evidence="6">
    <location>
        <begin position="379"/>
        <end position="396"/>
    </location>
</feature>
<dbReference type="InterPro" id="IPR001248">
    <property type="entry name" value="Pur-cyt_permease"/>
</dbReference>
<evidence type="ECO:0000256" key="5">
    <source>
        <dbReference type="ARBA" id="ARBA00023136"/>
    </source>
</evidence>
<keyword evidence="8" id="KW-1185">Reference proteome</keyword>
<dbReference type="InterPro" id="IPR030191">
    <property type="entry name" value="CodB"/>
</dbReference>
<comment type="similarity">
    <text evidence="2">Belongs to the purine-cytosine permease (2.A.39) family.</text>
</comment>
<dbReference type="Gene3D" id="1.10.4160.10">
    <property type="entry name" value="Hydantoin permease"/>
    <property type="match status" value="1"/>
</dbReference>
<feature type="transmembrane region" description="Helical" evidence="6">
    <location>
        <begin position="341"/>
        <end position="358"/>
    </location>
</feature>
<evidence type="ECO:0000313" key="7">
    <source>
        <dbReference type="EMBL" id="MFC3052846.1"/>
    </source>
</evidence>
<feature type="transmembrane region" description="Helical" evidence="6">
    <location>
        <begin position="270"/>
        <end position="294"/>
    </location>
</feature>
<comment type="caution">
    <text evidence="7">The sequence shown here is derived from an EMBL/GenBank/DDBJ whole genome shotgun (WGS) entry which is preliminary data.</text>
</comment>
<comment type="subcellular location">
    <subcellularLocation>
        <location evidence="1">Membrane</location>
        <topology evidence="1">Multi-pass membrane protein</topology>
    </subcellularLocation>
</comment>
<evidence type="ECO:0000313" key="8">
    <source>
        <dbReference type="Proteomes" id="UP001595444"/>
    </source>
</evidence>
<dbReference type="CDD" id="cd11484">
    <property type="entry name" value="SLC-NCS1sbd_CobB-like"/>
    <property type="match status" value="1"/>
</dbReference>
<proteinExistence type="inferred from homology"/>
<feature type="transmembrane region" description="Helical" evidence="6">
    <location>
        <begin position="170"/>
        <end position="191"/>
    </location>
</feature>
<sequence>MAGKALMMLSETDTIEDYSVSTVPEEQTISGWRVAAIIIGINVGLATFLNGAQVGSALGLKDALFCAFLGGVILCIMGSLTAIASVRSRLSTYLLVQHSFGLKGAVVVNIMLAIIHLGWFGVNASFFGSAMVAAIRELYHIAGPFGVIVMAGSLLMAITTIFGFKAINKLALWAIPILLGIFITVFVMSIQKFGVVMTDPTPPVAMTFGVALSTIVGGNLLTVAAMPDLSRFITTNKQAVIGMLLSFPIATPLLVLLAAVPTMATDDVDIMNIITGFGLGLPALVILVFSTWTANSVNLYSYSLSLAATIRSIKPWVFTIVGALIGGIMAVVGIVESFVPFLLLLGVIIPPIAAIYVIDNFTVFGNGYDAKNLTEGPSVRWRSIVTWLVSAAVGLAGMYDVIALTTAPALDATLVAVVLHMILRKWSPQPDVTHIR</sequence>
<reference evidence="8" key="1">
    <citation type="journal article" date="2019" name="Int. J. Syst. Evol. Microbiol.">
        <title>The Global Catalogue of Microorganisms (GCM) 10K type strain sequencing project: providing services to taxonomists for standard genome sequencing and annotation.</title>
        <authorList>
            <consortium name="The Broad Institute Genomics Platform"/>
            <consortium name="The Broad Institute Genome Sequencing Center for Infectious Disease"/>
            <person name="Wu L."/>
            <person name="Ma J."/>
        </authorList>
    </citation>
    <scope>NUCLEOTIDE SEQUENCE [LARGE SCALE GENOMIC DNA]</scope>
    <source>
        <strain evidence="8">KCTC 62164</strain>
    </source>
</reference>
<feature type="transmembrane region" description="Helical" evidence="6">
    <location>
        <begin position="315"/>
        <end position="335"/>
    </location>
</feature>
<protein>
    <submittedName>
        <fullName evidence="7">Cytosine permease</fullName>
    </submittedName>
</protein>
<keyword evidence="5 6" id="KW-0472">Membrane</keyword>
<dbReference type="Proteomes" id="UP001595444">
    <property type="component" value="Unassembled WGS sequence"/>
</dbReference>
<name>A0ABV7D7E3_9PROT</name>
<organism evidence="7 8">
    <name type="scientific">Kordiimonas pumila</name>
    <dbReference type="NCBI Taxonomy" id="2161677"/>
    <lineage>
        <taxon>Bacteria</taxon>
        <taxon>Pseudomonadati</taxon>
        <taxon>Pseudomonadota</taxon>
        <taxon>Alphaproteobacteria</taxon>
        <taxon>Kordiimonadales</taxon>
        <taxon>Kordiimonadaceae</taxon>
        <taxon>Kordiimonas</taxon>
    </lineage>
</organism>